<dbReference type="AlphaFoldDB" id="A0A7G9Y061"/>
<dbReference type="InterPro" id="IPR035920">
    <property type="entry name" value="YhbY-like_sf"/>
</dbReference>
<dbReference type="GO" id="GO:0003723">
    <property type="term" value="F:RNA binding"/>
    <property type="evidence" value="ECO:0007669"/>
    <property type="project" value="UniProtKB-UniRule"/>
</dbReference>
<dbReference type="InterPro" id="IPR051925">
    <property type="entry name" value="RNA-binding_domain"/>
</dbReference>
<dbReference type="EMBL" id="MT630633">
    <property type="protein sequence ID" value="QNO41395.1"/>
    <property type="molecule type" value="Genomic_DNA"/>
</dbReference>
<dbReference type="PANTHER" id="PTHR40065:SF3">
    <property type="entry name" value="RNA-BINDING PROTEIN YHBY"/>
    <property type="match status" value="1"/>
</dbReference>
<evidence type="ECO:0000313" key="6">
    <source>
        <dbReference type="EMBL" id="QNO41600.1"/>
    </source>
</evidence>
<name>A0A7G9Y061_9EURY</name>
<gene>
    <name evidence="5" type="ORF">JBLHGLIF_00002</name>
    <name evidence="4" type="ORF">JNOLDJLP_00021</name>
    <name evidence="6" type="ORF">OAEIHDOC_00021</name>
</gene>
<sequence length="78" mass="8539">MNKDVKPLTMKPLINIGKSGVTDQVVSEIKEQMKGKSEIKIRILRNAPASATETANEVASRTGFNVEDVRGRTAILSR</sequence>
<protein>
    <recommendedName>
        <fullName evidence="3">CRM domain-containing protein</fullName>
    </recommendedName>
</protein>
<evidence type="ECO:0000256" key="1">
    <source>
        <dbReference type="ARBA" id="ARBA00022884"/>
    </source>
</evidence>
<dbReference type="InterPro" id="IPR001890">
    <property type="entry name" value="RNA-binding_CRM"/>
</dbReference>
<organism evidence="5">
    <name type="scientific">Candidatus Methanogaster sp. ANME-2c ERB4</name>
    <dbReference type="NCBI Taxonomy" id="2759911"/>
    <lineage>
        <taxon>Archaea</taxon>
        <taxon>Methanobacteriati</taxon>
        <taxon>Methanobacteriota</taxon>
        <taxon>Stenosarchaea group</taxon>
        <taxon>Methanomicrobia</taxon>
        <taxon>Methanosarcinales</taxon>
        <taxon>ANME-2 cluster</taxon>
        <taxon>Candidatus Methanogasteraceae</taxon>
        <taxon>Candidatus Methanogaster</taxon>
    </lineage>
</organism>
<dbReference type="SMART" id="SM01103">
    <property type="entry name" value="CRS1_YhbY"/>
    <property type="match status" value="1"/>
</dbReference>
<dbReference type="EMBL" id="MT630607">
    <property type="protein sequence ID" value="QNO41196.1"/>
    <property type="molecule type" value="Genomic_DNA"/>
</dbReference>
<dbReference type="Gene3D" id="3.30.110.60">
    <property type="entry name" value="YhbY-like"/>
    <property type="match status" value="1"/>
</dbReference>
<evidence type="ECO:0000313" key="5">
    <source>
        <dbReference type="EMBL" id="QNO41395.1"/>
    </source>
</evidence>
<keyword evidence="1 2" id="KW-0694">RNA-binding</keyword>
<dbReference type="PROSITE" id="PS51295">
    <property type="entry name" value="CRM"/>
    <property type="match status" value="1"/>
</dbReference>
<evidence type="ECO:0000313" key="4">
    <source>
        <dbReference type="EMBL" id="QNO41196.1"/>
    </source>
</evidence>
<accession>A0A7G9Y061</accession>
<dbReference type="PANTHER" id="PTHR40065">
    <property type="entry name" value="RNA-BINDING PROTEIN YHBY"/>
    <property type="match status" value="1"/>
</dbReference>
<evidence type="ECO:0000256" key="2">
    <source>
        <dbReference type="PROSITE-ProRule" id="PRU00626"/>
    </source>
</evidence>
<proteinExistence type="predicted"/>
<reference evidence="5" key="1">
    <citation type="submission" date="2020-06" db="EMBL/GenBank/DDBJ databases">
        <title>Unique genomic features of the anaerobic methanotrophic archaea.</title>
        <authorList>
            <person name="Chadwick G.L."/>
            <person name="Skennerton C.T."/>
            <person name="Laso-Perez R."/>
            <person name="Leu A.O."/>
            <person name="Speth D.R."/>
            <person name="Yu H."/>
            <person name="Morgan-Lang C."/>
            <person name="Hatzenpichler R."/>
            <person name="Goudeau D."/>
            <person name="Malmstrom R."/>
            <person name="Brazelton W.J."/>
            <person name="Woyke T."/>
            <person name="Hallam S.J."/>
            <person name="Tyson G.W."/>
            <person name="Wegener G."/>
            <person name="Boetius A."/>
            <person name="Orphan V."/>
        </authorList>
    </citation>
    <scope>NUCLEOTIDE SEQUENCE</scope>
</reference>
<evidence type="ECO:0000259" key="3">
    <source>
        <dbReference type="PROSITE" id="PS51295"/>
    </source>
</evidence>
<dbReference type="SUPFAM" id="SSF75471">
    <property type="entry name" value="YhbY-like"/>
    <property type="match status" value="1"/>
</dbReference>
<feature type="domain" description="CRM" evidence="3">
    <location>
        <begin position="1"/>
        <end position="78"/>
    </location>
</feature>
<dbReference type="Pfam" id="PF01985">
    <property type="entry name" value="CRS1_YhbY"/>
    <property type="match status" value="1"/>
</dbReference>
<dbReference type="EMBL" id="MT630653">
    <property type="protein sequence ID" value="QNO41600.1"/>
    <property type="molecule type" value="Genomic_DNA"/>
</dbReference>